<protein>
    <recommendedName>
        <fullName evidence="6">Nitronate monooxygenase</fullName>
    </recommendedName>
</protein>
<dbReference type="InterPro" id="IPR004136">
    <property type="entry name" value="NMO"/>
</dbReference>
<dbReference type="InterPro" id="IPR001295">
    <property type="entry name" value="Dihydroorotate_DH_CS"/>
</dbReference>
<dbReference type="CDD" id="cd04730">
    <property type="entry name" value="NPD_like"/>
    <property type="match status" value="1"/>
</dbReference>
<proteinExistence type="predicted"/>
<dbReference type="SUPFAM" id="SSF51412">
    <property type="entry name" value="Inosine monophosphate dehydrogenase (IMPDH)"/>
    <property type="match status" value="1"/>
</dbReference>
<evidence type="ECO:0000256" key="1">
    <source>
        <dbReference type="ARBA" id="ARBA00022630"/>
    </source>
</evidence>
<dbReference type="Pfam" id="PF03060">
    <property type="entry name" value="NMO"/>
    <property type="match status" value="1"/>
</dbReference>
<dbReference type="PANTHER" id="PTHR32332:SF31">
    <property type="entry name" value="2-NITROPROPANE DIOXYGENASE FAMILY, PUTATIVE (AFU_ORTHOLOGUE AFUA_2G09850)-RELATED"/>
    <property type="match status" value="1"/>
</dbReference>
<keyword evidence="2" id="KW-0288">FMN</keyword>
<keyword evidence="1" id="KW-0285">Flavoprotein</keyword>
<dbReference type="Gene3D" id="3.20.20.70">
    <property type="entry name" value="Aldolase class I"/>
    <property type="match status" value="1"/>
</dbReference>
<dbReference type="AlphaFoldDB" id="A0AAD7U0S9"/>
<dbReference type="Proteomes" id="UP001215151">
    <property type="component" value="Unassembled WGS sequence"/>
</dbReference>
<dbReference type="GO" id="GO:0016627">
    <property type="term" value="F:oxidoreductase activity, acting on the CH-CH group of donors"/>
    <property type="evidence" value="ECO:0007669"/>
    <property type="project" value="InterPro"/>
</dbReference>
<comment type="caution">
    <text evidence="4">The sequence shown here is derived from an EMBL/GenBank/DDBJ whole genome shotgun (WGS) entry which is preliminary data.</text>
</comment>
<evidence type="ECO:0000256" key="2">
    <source>
        <dbReference type="ARBA" id="ARBA00022643"/>
    </source>
</evidence>
<dbReference type="PROSITE" id="PS00912">
    <property type="entry name" value="DHODEHASE_2"/>
    <property type="match status" value="1"/>
</dbReference>
<dbReference type="PANTHER" id="PTHR32332">
    <property type="entry name" value="2-NITROPROPANE DIOXYGENASE"/>
    <property type="match status" value="1"/>
</dbReference>
<evidence type="ECO:0000256" key="3">
    <source>
        <dbReference type="ARBA" id="ARBA00023002"/>
    </source>
</evidence>
<gene>
    <name evidence="4" type="ORF">ONZ51_g2363</name>
</gene>
<reference evidence="4" key="1">
    <citation type="submission" date="2022-11" db="EMBL/GenBank/DDBJ databases">
        <title>Genome Sequence of Cubamyces cubensis.</title>
        <authorList>
            <person name="Buettner E."/>
        </authorList>
    </citation>
    <scope>NUCLEOTIDE SEQUENCE</scope>
    <source>
        <strain evidence="4">MPL-01</strain>
    </source>
</reference>
<keyword evidence="3" id="KW-0560">Oxidoreductase</keyword>
<evidence type="ECO:0000313" key="5">
    <source>
        <dbReference type="Proteomes" id="UP001215151"/>
    </source>
</evidence>
<sequence length="345" mass="36846">MQAVNTSLTRLLGIRVPVVSAAMAFASSAQLAVEVTRAGGFGFVGAAFATPDSLREDLAFARASFPDLGDKPLPIGFGFIGWLLDANEEQSKQLIDIALEANVQALWLAFGVDLHRWLEYIRTSPANARATHKPLIFLQATSLHEALVAVNEWKVDVIIAQGNEAAGHGGAAAPSTMVVLSELLAALPVESAPPVLAAGGISNGSQVAAYLTAGAAGAVLGTRFALTTESPYPDYNKAAIQRAKSADTVRTHALDWVWNIYSWPEGINGRGIRTKIVDDIDAGVPHEVVRERYAKAAETNDPDYMVTWCSQGVSLMNEIKAAKEVVRELHADIVRALQRGQQLLA</sequence>
<evidence type="ECO:0008006" key="6">
    <source>
        <dbReference type="Google" id="ProtNLM"/>
    </source>
</evidence>
<evidence type="ECO:0000313" key="4">
    <source>
        <dbReference type="EMBL" id="KAJ8494339.1"/>
    </source>
</evidence>
<dbReference type="InterPro" id="IPR013785">
    <property type="entry name" value="Aldolase_TIM"/>
</dbReference>
<dbReference type="EMBL" id="JAPEVG010000037">
    <property type="protein sequence ID" value="KAJ8494339.1"/>
    <property type="molecule type" value="Genomic_DNA"/>
</dbReference>
<accession>A0AAD7U0S9</accession>
<keyword evidence="5" id="KW-1185">Reference proteome</keyword>
<dbReference type="GO" id="GO:0006207">
    <property type="term" value="P:'de novo' pyrimidine nucleobase biosynthetic process"/>
    <property type="evidence" value="ECO:0007669"/>
    <property type="project" value="InterPro"/>
</dbReference>
<name>A0AAD7U0S9_9APHY</name>
<organism evidence="4 5">
    <name type="scientific">Trametes cubensis</name>
    <dbReference type="NCBI Taxonomy" id="1111947"/>
    <lineage>
        <taxon>Eukaryota</taxon>
        <taxon>Fungi</taxon>
        <taxon>Dikarya</taxon>
        <taxon>Basidiomycota</taxon>
        <taxon>Agaricomycotina</taxon>
        <taxon>Agaricomycetes</taxon>
        <taxon>Polyporales</taxon>
        <taxon>Polyporaceae</taxon>
        <taxon>Trametes</taxon>
    </lineage>
</organism>
<dbReference type="GO" id="GO:0018580">
    <property type="term" value="F:nitronate monooxygenase activity"/>
    <property type="evidence" value="ECO:0007669"/>
    <property type="project" value="InterPro"/>
</dbReference>